<dbReference type="OrthoDB" id="118080at2157"/>
<dbReference type="GeneID" id="14308223"/>
<dbReference type="HOGENOM" id="CLU_088152_0_0_2"/>
<keyword evidence="1" id="KW-0812">Transmembrane</keyword>
<dbReference type="Proteomes" id="UP000010824">
    <property type="component" value="Chromosome"/>
</dbReference>
<feature type="transmembrane region" description="Helical" evidence="1">
    <location>
        <begin position="12"/>
        <end position="29"/>
    </location>
</feature>
<dbReference type="InParanoid" id="L0HDQ3"/>
<reference evidence="2 3" key="2">
    <citation type="journal article" date="2014" name="Genome Announc.">
        <title>Complete Genome Sequence of Methanoregula formicica SMSPT, a Mesophilic Hydrogenotrophic Methanogen Isolated from a Methanogenic Upflow Anaerobic Sludge Blanket Reactor.</title>
        <authorList>
            <person name="Yamamoto K."/>
            <person name="Tamaki H."/>
            <person name="Cadillo-Quiroz H."/>
            <person name="Imachi H."/>
            <person name="Kyrpides N."/>
            <person name="Woyke T."/>
            <person name="Goodwin L."/>
            <person name="Zinder S.H."/>
            <person name="Kamagata Y."/>
            <person name="Liu W.T."/>
        </authorList>
    </citation>
    <scope>NUCLEOTIDE SEQUENCE [LARGE SCALE GENOMIC DNA]</scope>
    <source>
        <strain evidence="3">DSM 22288 / NBRC 105244 / SMSP</strain>
    </source>
</reference>
<keyword evidence="1" id="KW-1133">Transmembrane helix</keyword>
<sequence precursor="true">MEQEIKKKWGIMFKAILMMIALLIVRTAVDLAGLDVIPITPVVGAFITGAIFTIAIIFTGTFTDFKESEKVGSELATSLKALYNDSRVLPVTDESMTKTFRAHLRGVHRTIRDSLLENRFSIEEVNRAMDLLNNDVRALAYANVAPPLIAKLRNEMGAIDRICNRIEVIIRTDFIPAAYALAEIATGGVILLLLFIKMDGLAEGAIIFAVITMMLIGLLLLIHDMDNPFEFGPDAFADVDLESLVMLEKYFDEQDAAIEKRGTGKA</sequence>
<protein>
    <submittedName>
        <fullName evidence="2">Uncharacterized protein</fullName>
    </submittedName>
</protein>
<keyword evidence="1" id="KW-0472">Membrane</keyword>
<accession>L0HDQ3</accession>
<gene>
    <name evidence="2" type="ordered locus">Metfor_1834</name>
</gene>
<feature type="transmembrane region" description="Helical" evidence="1">
    <location>
        <begin position="41"/>
        <end position="62"/>
    </location>
</feature>
<evidence type="ECO:0000313" key="3">
    <source>
        <dbReference type="Proteomes" id="UP000010824"/>
    </source>
</evidence>
<dbReference type="EMBL" id="CP003167">
    <property type="protein sequence ID" value="AGB02857.1"/>
    <property type="molecule type" value="Genomic_DNA"/>
</dbReference>
<dbReference type="RefSeq" id="WP_015285820.1">
    <property type="nucleotide sequence ID" value="NC_019943.1"/>
</dbReference>
<evidence type="ECO:0000256" key="1">
    <source>
        <dbReference type="SAM" id="Phobius"/>
    </source>
</evidence>
<reference evidence="3" key="1">
    <citation type="submission" date="2011-12" db="EMBL/GenBank/DDBJ databases">
        <title>Complete sequence of Methanoregula formicicum SMSP.</title>
        <authorList>
            <person name="Lucas S."/>
            <person name="Han J."/>
            <person name="Lapidus A."/>
            <person name="Cheng J.-F."/>
            <person name="Goodwin L."/>
            <person name="Pitluck S."/>
            <person name="Peters L."/>
            <person name="Ovchinnikova G."/>
            <person name="Teshima H."/>
            <person name="Detter J.C."/>
            <person name="Han C."/>
            <person name="Tapia R."/>
            <person name="Land M."/>
            <person name="Hauser L."/>
            <person name="Kyrpides N."/>
            <person name="Ivanova N."/>
            <person name="Pagani I."/>
            <person name="Imachi H."/>
            <person name="Tamaki H."/>
            <person name="Sekiguchi Y."/>
            <person name="Kamagata Y."/>
            <person name="Cadillo-Quiroz H."/>
            <person name="Zinder S."/>
            <person name="Liu W.-T."/>
            <person name="Woyke T."/>
        </authorList>
    </citation>
    <scope>NUCLEOTIDE SEQUENCE [LARGE SCALE GENOMIC DNA]</scope>
    <source>
        <strain evidence="3">DSM 22288 / NBRC 105244 / SMSP</strain>
    </source>
</reference>
<feature type="transmembrane region" description="Helical" evidence="1">
    <location>
        <begin position="174"/>
        <end position="196"/>
    </location>
</feature>
<name>L0HDQ3_METFS</name>
<feature type="transmembrane region" description="Helical" evidence="1">
    <location>
        <begin position="202"/>
        <end position="222"/>
    </location>
</feature>
<dbReference type="AlphaFoldDB" id="L0HDQ3"/>
<keyword evidence="3" id="KW-1185">Reference proteome</keyword>
<organism evidence="2 3">
    <name type="scientific">Methanoregula formicica (strain DSM 22288 / NBRC 105244 / SMSP)</name>
    <dbReference type="NCBI Taxonomy" id="593750"/>
    <lineage>
        <taxon>Archaea</taxon>
        <taxon>Methanobacteriati</taxon>
        <taxon>Methanobacteriota</taxon>
        <taxon>Stenosarchaea group</taxon>
        <taxon>Methanomicrobia</taxon>
        <taxon>Methanomicrobiales</taxon>
        <taxon>Methanoregulaceae</taxon>
        <taxon>Methanoregula</taxon>
    </lineage>
</organism>
<dbReference type="KEGG" id="mfo:Metfor_1834"/>
<proteinExistence type="predicted"/>
<evidence type="ECO:0000313" key="2">
    <source>
        <dbReference type="EMBL" id="AGB02857.1"/>
    </source>
</evidence>